<reference evidence="1" key="2">
    <citation type="submission" date="2013-05" db="EMBL/GenBank/DDBJ databases">
        <authorList>
            <person name="Carter J.-M."/>
            <person name="Baker S.C."/>
            <person name="Pink R."/>
            <person name="Carter D.R.F."/>
            <person name="Collins A."/>
            <person name="Tomlin J."/>
            <person name="Gibbs M."/>
            <person name="Breuker C.J."/>
        </authorList>
    </citation>
    <scope>NUCLEOTIDE SEQUENCE</scope>
    <source>
        <tissue evidence="1">Ovary</tissue>
    </source>
</reference>
<name>S4PPS7_9NEOP</name>
<reference evidence="1" key="1">
    <citation type="journal article" date="2013" name="BMC Genomics">
        <title>Unscrambling butterfly oogenesis.</title>
        <authorList>
            <person name="Carter J.M."/>
            <person name="Baker S.C."/>
            <person name="Pink R."/>
            <person name="Carter D.R."/>
            <person name="Collins A."/>
            <person name="Tomlin J."/>
            <person name="Gibbs M."/>
            <person name="Breuker C.J."/>
        </authorList>
    </citation>
    <scope>NUCLEOTIDE SEQUENCE</scope>
    <source>
        <tissue evidence="1">Ovary</tissue>
    </source>
</reference>
<sequence>MTCRHSEAVFYFDVNKFISPLLLTRDTFYLSKKCKQHIASLLAYNLNDTVTSVVTKSIDNFTNCTLGTNISDNDPSTCSSTKKISYNYLN</sequence>
<proteinExistence type="predicted"/>
<organism evidence="1">
    <name type="scientific">Pararge aegeria</name>
    <name type="common">speckled wood butterfly</name>
    <dbReference type="NCBI Taxonomy" id="116150"/>
    <lineage>
        <taxon>Eukaryota</taxon>
        <taxon>Metazoa</taxon>
        <taxon>Ecdysozoa</taxon>
        <taxon>Arthropoda</taxon>
        <taxon>Hexapoda</taxon>
        <taxon>Insecta</taxon>
        <taxon>Pterygota</taxon>
        <taxon>Neoptera</taxon>
        <taxon>Endopterygota</taxon>
        <taxon>Lepidoptera</taxon>
        <taxon>Glossata</taxon>
        <taxon>Ditrysia</taxon>
        <taxon>Papilionoidea</taxon>
        <taxon>Nymphalidae</taxon>
        <taxon>Satyrinae</taxon>
        <taxon>Satyrini</taxon>
        <taxon>Parargina</taxon>
        <taxon>Pararge</taxon>
    </lineage>
</organism>
<protein>
    <submittedName>
        <fullName evidence="1">Uncharacterized protein</fullName>
    </submittedName>
</protein>
<evidence type="ECO:0000313" key="1">
    <source>
        <dbReference type="EMBL" id="JAA90295.1"/>
    </source>
</evidence>
<dbReference type="AlphaFoldDB" id="S4PPS7"/>
<dbReference type="EMBL" id="GAIX01002265">
    <property type="protein sequence ID" value="JAA90295.1"/>
    <property type="molecule type" value="Transcribed_RNA"/>
</dbReference>
<accession>S4PPS7</accession>